<dbReference type="GO" id="GO:0003677">
    <property type="term" value="F:DNA binding"/>
    <property type="evidence" value="ECO:0007669"/>
    <property type="project" value="UniProtKB-UniRule"/>
</dbReference>
<protein>
    <recommendedName>
        <fullName evidence="9">Beta sliding clamp</fullName>
    </recommendedName>
</protein>
<evidence type="ECO:0000256" key="4">
    <source>
        <dbReference type="ARBA" id="ARBA00022679"/>
    </source>
</evidence>
<evidence type="ECO:0000259" key="11">
    <source>
        <dbReference type="Pfam" id="PF02767"/>
    </source>
</evidence>
<evidence type="ECO:0000313" key="14">
    <source>
        <dbReference type="Proteomes" id="UP000034119"/>
    </source>
</evidence>
<evidence type="ECO:0000256" key="5">
    <source>
        <dbReference type="ARBA" id="ARBA00022695"/>
    </source>
</evidence>
<dbReference type="STRING" id="1618342.UY40_C0016G0011"/>
<dbReference type="Pfam" id="PF02768">
    <property type="entry name" value="DNA_pol3_beta_3"/>
    <property type="match status" value="1"/>
</dbReference>
<evidence type="ECO:0000259" key="10">
    <source>
        <dbReference type="Pfam" id="PF00712"/>
    </source>
</evidence>
<dbReference type="EMBL" id="LCPW01000016">
    <property type="protein sequence ID" value="KKW05531.1"/>
    <property type="molecule type" value="Genomic_DNA"/>
</dbReference>
<dbReference type="InterPro" id="IPR022635">
    <property type="entry name" value="DNA_polIII_beta_C"/>
</dbReference>
<name>A0A0G1VGE4_9BACT</name>
<dbReference type="Pfam" id="PF00712">
    <property type="entry name" value="DNA_pol3_beta"/>
    <property type="match status" value="1"/>
</dbReference>
<evidence type="ECO:0000313" key="13">
    <source>
        <dbReference type="EMBL" id="KKW05531.1"/>
    </source>
</evidence>
<comment type="caution">
    <text evidence="13">The sequence shown here is derived from an EMBL/GenBank/DDBJ whole genome shotgun (WGS) entry which is preliminary data.</text>
</comment>
<feature type="domain" description="DNA polymerase III beta sliding clamp N-terminal" evidence="10">
    <location>
        <begin position="1"/>
        <end position="117"/>
    </location>
</feature>
<dbReference type="PANTHER" id="PTHR30478:SF0">
    <property type="entry name" value="BETA SLIDING CLAMP"/>
    <property type="match status" value="1"/>
</dbReference>
<dbReference type="GO" id="GO:0005737">
    <property type="term" value="C:cytoplasm"/>
    <property type="evidence" value="ECO:0007669"/>
    <property type="project" value="UniProtKB-SubCell"/>
</dbReference>
<comment type="subcellular location">
    <subcellularLocation>
        <location evidence="1 9">Cytoplasm</location>
    </subcellularLocation>
</comment>
<dbReference type="Pfam" id="PF02767">
    <property type="entry name" value="DNA_pol3_beta_2"/>
    <property type="match status" value="1"/>
</dbReference>
<dbReference type="Gene3D" id="3.10.150.10">
    <property type="entry name" value="DNA Polymerase III, subunit A, domain 2"/>
    <property type="match status" value="1"/>
</dbReference>
<comment type="similarity">
    <text evidence="2 9">Belongs to the beta sliding clamp family.</text>
</comment>
<dbReference type="GO" id="GO:0009360">
    <property type="term" value="C:DNA polymerase III complex"/>
    <property type="evidence" value="ECO:0007669"/>
    <property type="project" value="InterPro"/>
</dbReference>
<accession>A0A0G1VGE4</accession>
<dbReference type="SUPFAM" id="SSF55979">
    <property type="entry name" value="DNA clamp"/>
    <property type="match status" value="3"/>
</dbReference>
<evidence type="ECO:0000256" key="9">
    <source>
        <dbReference type="PIRNR" id="PIRNR000804"/>
    </source>
</evidence>
<keyword evidence="3 9" id="KW-0963">Cytoplasm</keyword>
<dbReference type="GO" id="GO:0003887">
    <property type="term" value="F:DNA-directed DNA polymerase activity"/>
    <property type="evidence" value="ECO:0007669"/>
    <property type="project" value="UniProtKB-UniRule"/>
</dbReference>
<keyword evidence="7 9" id="KW-0239">DNA-directed DNA polymerase</keyword>
<dbReference type="InterPro" id="IPR046938">
    <property type="entry name" value="DNA_clamp_sf"/>
</dbReference>
<dbReference type="PANTHER" id="PTHR30478">
    <property type="entry name" value="DNA POLYMERASE III SUBUNIT BETA"/>
    <property type="match status" value="1"/>
</dbReference>
<comment type="function">
    <text evidence="9">Confers DNA tethering and processivity to DNA polymerases and other proteins. Acts as a clamp, forming a ring around DNA (a reaction catalyzed by the clamp-loading complex) which diffuses in an ATP-independent manner freely and bidirectionally along dsDNA. Initially characterized for its ability to contact the catalytic subunit of DNA polymerase III (Pol III), a complex, multichain enzyme responsible for most of the replicative synthesis in bacteria; Pol III exhibits 3'-5' exonuclease proofreading activity. The beta chain is required for initiation of replication as well as for processivity of DNA replication.</text>
</comment>
<dbReference type="InterPro" id="IPR022634">
    <property type="entry name" value="DNA_polIII_beta_N"/>
</dbReference>
<dbReference type="GO" id="GO:0006271">
    <property type="term" value="P:DNA strand elongation involved in DNA replication"/>
    <property type="evidence" value="ECO:0007669"/>
    <property type="project" value="TreeGrafter"/>
</dbReference>
<dbReference type="CDD" id="cd00140">
    <property type="entry name" value="beta_clamp"/>
    <property type="match status" value="1"/>
</dbReference>
<keyword evidence="5 9" id="KW-0548">Nucleotidyltransferase</keyword>
<feature type="domain" description="DNA polymerase III beta sliding clamp C-terminal" evidence="12">
    <location>
        <begin position="239"/>
        <end position="360"/>
    </location>
</feature>
<dbReference type="Gene3D" id="3.70.10.10">
    <property type="match status" value="1"/>
</dbReference>
<organism evidence="13 14">
    <name type="scientific">candidate division CPR1 bacterium GW2011_GWC1_49_13</name>
    <dbReference type="NCBI Taxonomy" id="1618342"/>
    <lineage>
        <taxon>Bacteria</taxon>
        <taxon>candidate division CPR1</taxon>
    </lineage>
</organism>
<dbReference type="Proteomes" id="UP000034119">
    <property type="component" value="Unassembled WGS sequence"/>
</dbReference>
<evidence type="ECO:0000259" key="12">
    <source>
        <dbReference type="Pfam" id="PF02768"/>
    </source>
</evidence>
<proteinExistence type="inferred from homology"/>
<evidence type="ECO:0000256" key="7">
    <source>
        <dbReference type="ARBA" id="ARBA00022932"/>
    </source>
</evidence>
<dbReference type="AlphaFoldDB" id="A0A0G1VGE4"/>
<keyword evidence="6 9" id="KW-0235">DNA replication</keyword>
<keyword evidence="4 9" id="KW-0808">Transferase</keyword>
<evidence type="ECO:0000256" key="3">
    <source>
        <dbReference type="ARBA" id="ARBA00022490"/>
    </source>
</evidence>
<evidence type="ECO:0000256" key="6">
    <source>
        <dbReference type="ARBA" id="ARBA00022705"/>
    </source>
</evidence>
<evidence type="ECO:0000256" key="1">
    <source>
        <dbReference type="ARBA" id="ARBA00004496"/>
    </source>
</evidence>
<feature type="domain" description="DNA polymerase III beta sliding clamp central" evidence="11">
    <location>
        <begin position="127"/>
        <end position="236"/>
    </location>
</feature>
<sequence length="363" mass="38587">MKVTVSQEQLLPRLSAVSKFASSKAALPVLENIFLQAKKGVLTLSATDLETGVRTSFGAQVKEEGELTIPARLLVSLISNLPAGKLTLETDKDILKISAEGFSSKINGLSAAEFPAFSLEGVKLFTLPSTALKKSISQVSFAAAADESRPILTGVLVSLAGGSLTLAGVDGFRLAQKRIKVPAGDLKLVISARSLSELSRLLEGEVTVLKNEDGQLIFQTEDFQVFAQALEGEFPDYEQIIPANFETTLKFRGSDLSKAVSLSSLFADSGVGVVVLDFDPAKKELEVSSQESETGESKTKVAVAGEGKKGTIAFNSRYLSDALAAFGDEEINLSLNSALDPVLFTTPSDKAYLHVIMPVRLQG</sequence>
<comment type="subunit">
    <text evidence="9">Forms a ring-shaped head-to-tail homodimer around DNA.</text>
</comment>
<dbReference type="SMART" id="SM00480">
    <property type="entry name" value="POL3Bc"/>
    <property type="match status" value="1"/>
</dbReference>
<reference evidence="13 14" key="1">
    <citation type="journal article" date="2015" name="Nature">
        <title>rRNA introns, odd ribosomes, and small enigmatic genomes across a large radiation of phyla.</title>
        <authorList>
            <person name="Brown C.T."/>
            <person name="Hug L.A."/>
            <person name="Thomas B.C."/>
            <person name="Sharon I."/>
            <person name="Castelle C.J."/>
            <person name="Singh A."/>
            <person name="Wilkins M.J."/>
            <person name="Williams K.H."/>
            <person name="Banfield J.F."/>
        </authorList>
    </citation>
    <scope>NUCLEOTIDE SEQUENCE [LARGE SCALE GENOMIC DNA]</scope>
</reference>
<evidence type="ECO:0000256" key="8">
    <source>
        <dbReference type="ARBA" id="ARBA00023125"/>
    </source>
</evidence>
<gene>
    <name evidence="13" type="ORF">UY40_C0016G0011</name>
</gene>
<dbReference type="GO" id="GO:0008408">
    <property type="term" value="F:3'-5' exonuclease activity"/>
    <property type="evidence" value="ECO:0007669"/>
    <property type="project" value="InterPro"/>
</dbReference>
<dbReference type="InterPro" id="IPR001001">
    <property type="entry name" value="DNA_polIII_beta"/>
</dbReference>
<dbReference type="PIRSF" id="PIRSF000804">
    <property type="entry name" value="DNA_pol_III_b"/>
    <property type="match status" value="1"/>
</dbReference>
<evidence type="ECO:0000256" key="2">
    <source>
        <dbReference type="ARBA" id="ARBA00010752"/>
    </source>
</evidence>
<dbReference type="NCBIfam" id="TIGR00663">
    <property type="entry name" value="dnan"/>
    <property type="match status" value="1"/>
</dbReference>
<dbReference type="InterPro" id="IPR022637">
    <property type="entry name" value="DNA_polIII_beta_cen"/>
</dbReference>
<keyword evidence="8" id="KW-0238">DNA-binding</keyword>